<feature type="non-terminal residue" evidence="1">
    <location>
        <position position="1"/>
    </location>
</feature>
<protein>
    <recommendedName>
        <fullName evidence="3">C-type lectin domain-containing protein</fullName>
    </recommendedName>
</protein>
<keyword evidence="2" id="KW-1185">Reference proteome</keyword>
<dbReference type="AlphaFoldDB" id="A0AAV2R397"/>
<sequence>SQTESALEIVKDDVAMIQNVTENIDLEAITFKENQNITSVLKQKECSESDLLIECPKSDGFFRSAGGNQCLKPFVDRERSWADGESLCKSQGLALAKPHDAVALQKYLVERYVYNE</sequence>
<dbReference type="EMBL" id="CAXKWB010015662">
    <property type="protein sequence ID" value="CAL4114171.1"/>
    <property type="molecule type" value="Genomic_DNA"/>
</dbReference>
<evidence type="ECO:0000313" key="1">
    <source>
        <dbReference type="EMBL" id="CAL4114171.1"/>
    </source>
</evidence>
<comment type="caution">
    <text evidence="1">The sequence shown here is derived from an EMBL/GenBank/DDBJ whole genome shotgun (WGS) entry which is preliminary data.</text>
</comment>
<reference evidence="1 2" key="1">
    <citation type="submission" date="2024-05" db="EMBL/GenBank/DDBJ databases">
        <authorList>
            <person name="Wallberg A."/>
        </authorList>
    </citation>
    <scope>NUCLEOTIDE SEQUENCE [LARGE SCALE GENOMIC DNA]</scope>
</reference>
<evidence type="ECO:0008006" key="3">
    <source>
        <dbReference type="Google" id="ProtNLM"/>
    </source>
</evidence>
<organism evidence="1 2">
    <name type="scientific">Meganyctiphanes norvegica</name>
    <name type="common">Northern krill</name>
    <name type="synonym">Thysanopoda norvegica</name>
    <dbReference type="NCBI Taxonomy" id="48144"/>
    <lineage>
        <taxon>Eukaryota</taxon>
        <taxon>Metazoa</taxon>
        <taxon>Ecdysozoa</taxon>
        <taxon>Arthropoda</taxon>
        <taxon>Crustacea</taxon>
        <taxon>Multicrustacea</taxon>
        <taxon>Malacostraca</taxon>
        <taxon>Eumalacostraca</taxon>
        <taxon>Eucarida</taxon>
        <taxon>Euphausiacea</taxon>
        <taxon>Euphausiidae</taxon>
        <taxon>Meganyctiphanes</taxon>
    </lineage>
</organism>
<dbReference type="Proteomes" id="UP001497623">
    <property type="component" value="Unassembled WGS sequence"/>
</dbReference>
<name>A0AAV2R397_MEGNR</name>
<evidence type="ECO:0000313" key="2">
    <source>
        <dbReference type="Proteomes" id="UP001497623"/>
    </source>
</evidence>
<accession>A0AAV2R397</accession>
<gene>
    <name evidence="1" type="ORF">MNOR_LOCUS20345</name>
</gene>
<dbReference type="InterPro" id="IPR016187">
    <property type="entry name" value="CTDL_fold"/>
</dbReference>
<proteinExistence type="predicted"/>
<dbReference type="SUPFAM" id="SSF56436">
    <property type="entry name" value="C-type lectin-like"/>
    <property type="match status" value="1"/>
</dbReference>